<proteinExistence type="predicted"/>
<accession>A0A8S4QXA9</accession>
<reference evidence="2" key="1">
    <citation type="submission" date="2022-03" db="EMBL/GenBank/DDBJ databases">
        <authorList>
            <person name="Lindestad O."/>
        </authorList>
    </citation>
    <scope>NUCLEOTIDE SEQUENCE</scope>
</reference>
<feature type="compositionally biased region" description="Basic and acidic residues" evidence="1">
    <location>
        <begin position="1"/>
        <end position="13"/>
    </location>
</feature>
<organism evidence="2 3">
    <name type="scientific">Pararge aegeria aegeria</name>
    <dbReference type="NCBI Taxonomy" id="348720"/>
    <lineage>
        <taxon>Eukaryota</taxon>
        <taxon>Metazoa</taxon>
        <taxon>Ecdysozoa</taxon>
        <taxon>Arthropoda</taxon>
        <taxon>Hexapoda</taxon>
        <taxon>Insecta</taxon>
        <taxon>Pterygota</taxon>
        <taxon>Neoptera</taxon>
        <taxon>Endopterygota</taxon>
        <taxon>Lepidoptera</taxon>
        <taxon>Glossata</taxon>
        <taxon>Ditrysia</taxon>
        <taxon>Papilionoidea</taxon>
        <taxon>Nymphalidae</taxon>
        <taxon>Satyrinae</taxon>
        <taxon>Satyrini</taxon>
        <taxon>Parargina</taxon>
        <taxon>Pararge</taxon>
    </lineage>
</organism>
<feature type="compositionally biased region" description="Low complexity" evidence="1">
    <location>
        <begin position="21"/>
        <end position="31"/>
    </location>
</feature>
<evidence type="ECO:0000256" key="1">
    <source>
        <dbReference type="SAM" id="MobiDB-lite"/>
    </source>
</evidence>
<dbReference type="AlphaFoldDB" id="A0A8S4QXA9"/>
<gene>
    <name evidence="2" type="primary">jg19304</name>
    <name evidence="2" type="ORF">PAEG_LOCUS7126</name>
</gene>
<sequence length="150" mass="17221">MREEDQRGKEITNRRTLRYTSSSSSACGSGSPDPWCHVDRLRSIVTPLSRSPSKHWSPPGIAALSLLEEVQHSLVVLYTSPKNCYVYVSARGRNRLSAANVTIRHLFRVLWSISGAIFQLRGRYYTLSVLWFCCFLFRYRLGLDCNLTWC</sequence>
<feature type="region of interest" description="Disordered" evidence="1">
    <location>
        <begin position="1"/>
        <end position="31"/>
    </location>
</feature>
<comment type="caution">
    <text evidence="2">The sequence shown here is derived from an EMBL/GenBank/DDBJ whole genome shotgun (WGS) entry which is preliminary data.</text>
</comment>
<dbReference type="EMBL" id="CAKXAJ010021283">
    <property type="protein sequence ID" value="CAH2226420.1"/>
    <property type="molecule type" value="Genomic_DNA"/>
</dbReference>
<protein>
    <submittedName>
        <fullName evidence="2">Jg19304 protein</fullName>
    </submittedName>
</protein>
<name>A0A8S4QXA9_9NEOP</name>
<keyword evidence="3" id="KW-1185">Reference proteome</keyword>
<evidence type="ECO:0000313" key="3">
    <source>
        <dbReference type="Proteomes" id="UP000838756"/>
    </source>
</evidence>
<dbReference type="Proteomes" id="UP000838756">
    <property type="component" value="Unassembled WGS sequence"/>
</dbReference>
<evidence type="ECO:0000313" key="2">
    <source>
        <dbReference type="EMBL" id="CAH2226420.1"/>
    </source>
</evidence>